<dbReference type="AlphaFoldDB" id="A0A183MDZ5"/>
<proteinExistence type="predicted"/>
<sequence length="37" mass="3845">MAIRRIKSGKAAGPDNILAEALKADVAASARILHIAM</sequence>
<protein>
    <submittedName>
        <fullName evidence="1">Uncharacterized protein</fullName>
    </submittedName>
</protein>
<dbReference type="Proteomes" id="UP000277204">
    <property type="component" value="Unassembled WGS sequence"/>
</dbReference>
<name>A0A183MDZ5_9TREM</name>
<reference evidence="1 2" key="1">
    <citation type="submission" date="2018-11" db="EMBL/GenBank/DDBJ databases">
        <authorList>
            <consortium name="Pathogen Informatics"/>
        </authorList>
    </citation>
    <scope>NUCLEOTIDE SEQUENCE [LARGE SCALE GENOMIC DNA]</scope>
    <source>
        <strain evidence="1 2">Zambia</strain>
    </source>
</reference>
<accession>A0A183MDZ5</accession>
<evidence type="ECO:0000313" key="2">
    <source>
        <dbReference type="Proteomes" id="UP000277204"/>
    </source>
</evidence>
<evidence type="ECO:0000313" key="1">
    <source>
        <dbReference type="EMBL" id="VDP12159.1"/>
    </source>
</evidence>
<dbReference type="EMBL" id="UZAI01013967">
    <property type="protein sequence ID" value="VDP12159.1"/>
    <property type="molecule type" value="Genomic_DNA"/>
</dbReference>
<organism evidence="1 2">
    <name type="scientific">Schistosoma margrebowiei</name>
    <dbReference type="NCBI Taxonomy" id="48269"/>
    <lineage>
        <taxon>Eukaryota</taxon>
        <taxon>Metazoa</taxon>
        <taxon>Spiralia</taxon>
        <taxon>Lophotrochozoa</taxon>
        <taxon>Platyhelminthes</taxon>
        <taxon>Trematoda</taxon>
        <taxon>Digenea</taxon>
        <taxon>Strigeidida</taxon>
        <taxon>Schistosomatoidea</taxon>
        <taxon>Schistosomatidae</taxon>
        <taxon>Schistosoma</taxon>
    </lineage>
</organism>
<keyword evidence="2" id="KW-1185">Reference proteome</keyword>
<gene>
    <name evidence="1" type="ORF">SMRZ_LOCUS14271</name>
</gene>